<evidence type="ECO:0000259" key="1">
    <source>
        <dbReference type="Pfam" id="PF01695"/>
    </source>
</evidence>
<gene>
    <name evidence="2" type="ORF">SAMN05428953_11889</name>
</gene>
<name>A0A1G9DPR5_9HYPH</name>
<sequence>MLAHPTHERLIALGLTGKSLREQRRSPDLDALSFEERIGLRVDREAAERDTKKIKTGHKFPALRQSACLKDVDLRMPRGIDRAVFARLDGGDWMDSYENLSFTGATGPEGLACLRPWPQSLPRQ</sequence>
<keyword evidence="3" id="KW-1185">Reference proteome</keyword>
<evidence type="ECO:0000313" key="2">
    <source>
        <dbReference type="EMBL" id="SDK65863.1"/>
    </source>
</evidence>
<dbReference type="Proteomes" id="UP000198894">
    <property type="component" value="Unassembled WGS sequence"/>
</dbReference>
<dbReference type="EMBL" id="FNEE01000018">
    <property type="protein sequence ID" value="SDK65863.1"/>
    <property type="molecule type" value="Genomic_DNA"/>
</dbReference>
<dbReference type="Pfam" id="PF01695">
    <property type="entry name" value="IstB_IS21"/>
    <property type="match status" value="1"/>
</dbReference>
<dbReference type="InterPro" id="IPR002611">
    <property type="entry name" value="IstB_ATP-bd"/>
</dbReference>
<evidence type="ECO:0000313" key="3">
    <source>
        <dbReference type="Proteomes" id="UP000198894"/>
    </source>
</evidence>
<accession>A0A1G9DPR5</accession>
<dbReference type="GO" id="GO:0005524">
    <property type="term" value="F:ATP binding"/>
    <property type="evidence" value="ECO:0007669"/>
    <property type="project" value="InterPro"/>
</dbReference>
<organism evidence="2 3">
    <name type="scientific">Mesorhizobium muleiense</name>
    <dbReference type="NCBI Taxonomy" id="1004279"/>
    <lineage>
        <taxon>Bacteria</taxon>
        <taxon>Pseudomonadati</taxon>
        <taxon>Pseudomonadota</taxon>
        <taxon>Alphaproteobacteria</taxon>
        <taxon>Hyphomicrobiales</taxon>
        <taxon>Phyllobacteriaceae</taxon>
        <taxon>Mesorhizobium</taxon>
    </lineage>
</organism>
<dbReference type="AlphaFoldDB" id="A0A1G9DPR5"/>
<proteinExistence type="predicted"/>
<reference evidence="3" key="1">
    <citation type="submission" date="2016-10" db="EMBL/GenBank/DDBJ databases">
        <authorList>
            <person name="Varghese N."/>
            <person name="Submissions S."/>
        </authorList>
    </citation>
    <scope>NUCLEOTIDE SEQUENCE [LARGE SCALE GENOMIC DNA]</scope>
    <source>
        <strain evidence="3">CGMCC 1.11022</strain>
    </source>
</reference>
<feature type="domain" description="IstB-like ATP-binding" evidence="1">
    <location>
        <begin position="20"/>
        <end position="107"/>
    </location>
</feature>
<protein>
    <submittedName>
        <fullName evidence="2">IstB-like ATP binding protein</fullName>
    </submittedName>
</protein>